<dbReference type="GO" id="GO:0005789">
    <property type="term" value="C:endoplasmic reticulum membrane"/>
    <property type="evidence" value="ECO:0007669"/>
    <property type="project" value="TreeGrafter"/>
</dbReference>
<evidence type="ECO:0000256" key="3">
    <source>
        <dbReference type="ARBA" id="ARBA00022741"/>
    </source>
</evidence>
<dbReference type="PROSITE" id="PS00455">
    <property type="entry name" value="AMP_BINDING"/>
    <property type="match status" value="1"/>
</dbReference>
<dbReference type="OrthoDB" id="288590at2759"/>
<dbReference type="PANTHER" id="PTHR43107:SF22">
    <property type="entry name" value="VERY LONG-CHAIN ACYL-COA SYNTHETASE"/>
    <property type="match status" value="1"/>
</dbReference>
<keyword evidence="3" id="KW-0547">Nucleotide-binding</keyword>
<dbReference type="InterPro" id="IPR042099">
    <property type="entry name" value="ANL_N_sf"/>
</dbReference>
<dbReference type="Gene3D" id="3.30.300.30">
    <property type="match status" value="1"/>
</dbReference>
<evidence type="ECO:0000313" key="11">
    <source>
        <dbReference type="Proteomes" id="UP000596742"/>
    </source>
</evidence>
<evidence type="ECO:0000259" key="8">
    <source>
        <dbReference type="Pfam" id="PF00501"/>
    </source>
</evidence>
<comment type="caution">
    <text evidence="10">The sequence shown here is derived from an EMBL/GenBank/DDBJ whole genome shotgun (WGS) entry which is preliminary data.</text>
</comment>
<comment type="similarity">
    <text evidence="1">Belongs to the ATP-dependent AMP-binding enzyme family.</text>
</comment>
<accession>A0A8B6FE45</accession>
<dbReference type="GO" id="GO:0005886">
    <property type="term" value="C:plasma membrane"/>
    <property type="evidence" value="ECO:0007669"/>
    <property type="project" value="TreeGrafter"/>
</dbReference>
<protein>
    <recommendedName>
        <fullName evidence="6">Long-chain-fatty-acid--CoA ligase</fullName>
    </recommendedName>
</protein>
<proteinExistence type="inferred from homology"/>
<dbReference type="Proteomes" id="UP000596742">
    <property type="component" value="Unassembled WGS sequence"/>
</dbReference>
<dbReference type="PANTHER" id="PTHR43107">
    <property type="entry name" value="LONG-CHAIN FATTY ACID TRANSPORT PROTEIN"/>
    <property type="match status" value="1"/>
</dbReference>
<evidence type="ECO:0000256" key="4">
    <source>
        <dbReference type="ARBA" id="ARBA00022840"/>
    </source>
</evidence>
<reference evidence="10" key="1">
    <citation type="submission" date="2018-11" db="EMBL/GenBank/DDBJ databases">
        <authorList>
            <person name="Alioto T."/>
            <person name="Alioto T."/>
        </authorList>
    </citation>
    <scope>NUCLEOTIDE SEQUENCE</scope>
</reference>
<gene>
    <name evidence="10" type="ORF">MGAL_10B047197</name>
</gene>
<dbReference type="InterPro" id="IPR045851">
    <property type="entry name" value="AMP-bd_C_sf"/>
</dbReference>
<feature type="domain" description="AMP-binding enzyme C-terminal" evidence="9">
    <location>
        <begin position="496"/>
        <end position="577"/>
    </location>
</feature>
<dbReference type="SUPFAM" id="SSF56801">
    <property type="entry name" value="Acetyl-CoA synthetase-like"/>
    <property type="match status" value="1"/>
</dbReference>
<dbReference type="InterPro" id="IPR000873">
    <property type="entry name" value="AMP-dep_synth/lig_dom"/>
</dbReference>
<dbReference type="Pfam" id="PF00501">
    <property type="entry name" value="AMP-binding"/>
    <property type="match status" value="1"/>
</dbReference>
<sequence length="625" mass="71488">MLKFLTACLGALGALYLLMRIKFPWLYGDIKFLSIAIKTVIQIEKSKRKKELPIDLFERTADKFCHKPMIIHKERSYSFIEVDKMANKVANVALGLGLKQGDTVAIMVYNEPAFVWTWFGFEKIGVEVAFLTFNQRKKPLLHSIISSEAKAVFFNSGPELYAAIDDIAEDLENIDLYTFDSSDVEISSRFRRLNLELKASPEDRIPRSMRSNVTVMSTNCLIFTSGTTGLPKPVIVTHLKCLFAGFLLAYRTSTTSDDILYTCLPLYHSAGSMFGVGSIRRYGITMVLSERFSASRFFHDCRQHNVTIIQYIGEMCRYLVNTPKSANDTDHLVTAAIGNGLRKDIWSEFQTRFKIDNIIEIYGATELSFGFGNLFNEVGATGRITPLLKILLPIAFIKFDSDANQPVRNDKGRCVPVDTGEPGLLIIRFDKRMPTEGYKNKEEENKKRFLYSVFKDGDKYINSGDLLYIDKDYYVYFYDRLGDTFRWKGENVSTTEVANTISELSFVADTCVYGVKVPGCEGRAGMATIHLVDSDNFEPTEEMVCKIMEQCRTQLAGYAIPRFVRFTRFLDITSTFKQMKTTLKREGFDINLTMEPIYYFDIRHKKYCQIDKNIYSNIIDKHINF</sequence>
<keyword evidence="11" id="KW-1185">Reference proteome</keyword>
<evidence type="ECO:0000259" key="9">
    <source>
        <dbReference type="Pfam" id="PF13193"/>
    </source>
</evidence>
<dbReference type="AlphaFoldDB" id="A0A8B6FE45"/>
<evidence type="ECO:0000313" key="10">
    <source>
        <dbReference type="EMBL" id="VDI48340.1"/>
    </source>
</evidence>
<dbReference type="EMBL" id="UYJE01006713">
    <property type="protein sequence ID" value="VDI48340.1"/>
    <property type="molecule type" value="Genomic_DNA"/>
</dbReference>
<dbReference type="GO" id="GO:0005524">
    <property type="term" value="F:ATP binding"/>
    <property type="evidence" value="ECO:0007669"/>
    <property type="project" value="UniProtKB-KW"/>
</dbReference>
<evidence type="ECO:0000256" key="2">
    <source>
        <dbReference type="ARBA" id="ARBA00022598"/>
    </source>
</evidence>
<dbReference type="InterPro" id="IPR025110">
    <property type="entry name" value="AMP-bd_C"/>
</dbReference>
<comment type="catalytic activity">
    <reaction evidence="5">
        <text>a very long-chain fatty acid + ATP + CoA = a very long-chain fatty acyl-CoA + AMP + diphosphate</text>
        <dbReference type="Rhea" id="RHEA:54536"/>
        <dbReference type="ChEBI" id="CHEBI:30616"/>
        <dbReference type="ChEBI" id="CHEBI:33019"/>
        <dbReference type="ChEBI" id="CHEBI:57287"/>
        <dbReference type="ChEBI" id="CHEBI:58950"/>
        <dbReference type="ChEBI" id="CHEBI:138261"/>
        <dbReference type="ChEBI" id="CHEBI:456215"/>
    </reaction>
    <physiologicalReaction direction="left-to-right" evidence="5">
        <dbReference type="Rhea" id="RHEA:54537"/>
    </physiologicalReaction>
</comment>
<comment type="catalytic activity">
    <reaction evidence="7">
        <text>tetracosanoate + ATP + CoA = tetracosanoyl-CoA + AMP + diphosphate</text>
        <dbReference type="Rhea" id="RHEA:33639"/>
        <dbReference type="ChEBI" id="CHEBI:30616"/>
        <dbReference type="ChEBI" id="CHEBI:31014"/>
        <dbReference type="ChEBI" id="CHEBI:33019"/>
        <dbReference type="ChEBI" id="CHEBI:57287"/>
        <dbReference type="ChEBI" id="CHEBI:65052"/>
        <dbReference type="ChEBI" id="CHEBI:456215"/>
    </reaction>
    <physiologicalReaction direction="left-to-right" evidence="7">
        <dbReference type="Rhea" id="RHEA:33640"/>
    </physiologicalReaction>
</comment>
<keyword evidence="2" id="KW-0436">Ligase</keyword>
<evidence type="ECO:0000256" key="7">
    <source>
        <dbReference type="ARBA" id="ARBA00048666"/>
    </source>
</evidence>
<dbReference type="Gene3D" id="3.40.50.12780">
    <property type="entry name" value="N-terminal domain of ligase-like"/>
    <property type="match status" value="1"/>
</dbReference>
<evidence type="ECO:0000256" key="1">
    <source>
        <dbReference type="ARBA" id="ARBA00006432"/>
    </source>
</evidence>
<dbReference type="InterPro" id="IPR020845">
    <property type="entry name" value="AMP-binding_CS"/>
</dbReference>
<feature type="domain" description="AMP-dependent synthetase/ligase" evidence="8">
    <location>
        <begin position="57"/>
        <end position="428"/>
    </location>
</feature>
<dbReference type="GO" id="GO:0004467">
    <property type="term" value="F:long-chain fatty acid-CoA ligase activity"/>
    <property type="evidence" value="ECO:0007669"/>
    <property type="project" value="TreeGrafter"/>
</dbReference>
<dbReference type="Pfam" id="PF13193">
    <property type="entry name" value="AMP-binding_C"/>
    <property type="match status" value="1"/>
</dbReference>
<evidence type="ECO:0000256" key="6">
    <source>
        <dbReference type="ARBA" id="ARBA00041297"/>
    </source>
</evidence>
<dbReference type="GO" id="GO:0005324">
    <property type="term" value="F:long-chain fatty acid transmembrane transporter activity"/>
    <property type="evidence" value="ECO:0007669"/>
    <property type="project" value="TreeGrafter"/>
</dbReference>
<keyword evidence="4" id="KW-0067">ATP-binding</keyword>
<dbReference type="FunFam" id="3.30.300.30:FF:000020">
    <property type="entry name" value="Long-chain fatty acid transporter"/>
    <property type="match status" value="1"/>
</dbReference>
<organism evidence="10 11">
    <name type="scientific">Mytilus galloprovincialis</name>
    <name type="common">Mediterranean mussel</name>
    <dbReference type="NCBI Taxonomy" id="29158"/>
    <lineage>
        <taxon>Eukaryota</taxon>
        <taxon>Metazoa</taxon>
        <taxon>Spiralia</taxon>
        <taxon>Lophotrochozoa</taxon>
        <taxon>Mollusca</taxon>
        <taxon>Bivalvia</taxon>
        <taxon>Autobranchia</taxon>
        <taxon>Pteriomorphia</taxon>
        <taxon>Mytilida</taxon>
        <taxon>Mytiloidea</taxon>
        <taxon>Mytilidae</taxon>
        <taxon>Mytilinae</taxon>
        <taxon>Mytilus</taxon>
    </lineage>
</organism>
<evidence type="ECO:0000256" key="5">
    <source>
        <dbReference type="ARBA" id="ARBA00036527"/>
    </source>
</evidence>
<dbReference type="GO" id="GO:0044539">
    <property type="term" value="P:long-chain fatty acid import into cell"/>
    <property type="evidence" value="ECO:0007669"/>
    <property type="project" value="TreeGrafter"/>
</dbReference>
<name>A0A8B6FE45_MYTGA</name>